<dbReference type="STRING" id="1423792.FD09_GL001161"/>
<proteinExistence type="predicted"/>
<dbReference type="Pfam" id="PF09148">
    <property type="entry name" value="DUF1934"/>
    <property type="match status" value="1"/>
</dbReference>
<dbReference type="AlphaFoldDB" id="A0A0R1MT68"/>
<evidence type="ECO:0000313" key="1">
    <source>
        <dbReference type="EMBL" id="KRL08788.1"/>
    </source>
</evidence>
<dbReference type="Gene3D" id="2.40.128.20">
    <property type="match status" value="1"/>
</dbReference>
<gene>
    <name evidence="1" type="ORF">FD09_GL001161</name>
</gene>
<reference evidence="1 2" key="1">
    <citation type="journal article" date="2015" name="Genome Announc.">
        <title>Expanding the biotechnology potential of lactobacilli through comparative genomics of 213 strains and associated genera.</title>
        <authorList>
            <person name="Sun Z."/>
            <person name="Harris H.M."/>
            <person name="McCann A."/>
            <person name="Guo C."/>
            <person name="Argimon S."/>
            <person name="Zhang W."/>
            <person name="Yang X."/>
            <person name="Jeffery I.B."/>
            <person name="Cooney J.C."/>
            <person name="Kagawa T.F."/>
            <person name="Liu W."/>
            <person name="Song Y."/>
            <person name="Salvetti E."/>
            <person name="Wrobel A."/>
            <person name="Rasinkangas P."/>
            <person name="Parkhill J."/>
            <person name="Rea M.C."/>
            <person name="O'Sullivan O."/>
            <person name="Ritari J."/>
            <person name="Douillard F.P."/>
            <person name="Paul Ross R."/>
            <person name="Yang R."/>
            <person name="Briner A.E."/>
            <person name="Felis G.E."/>
            <person name="de Vos W.M."/>
            <person name="Barrangou R."/>
            <person name="Klaenhammer T.R."/>
            <person name="Caufield P.W."/>
            <person name="Cui Y."/>
            <person name="Zhang H."/>
            <person name="O'Toole P.W."/>
        </authorList>
    </citation>
    <scope>NUCLEOTIDE SEQUENCE [LARGE SCALE GENOMIC DNA]</scope>
    <source>
        <strain evidence="1 2">DSM 12744</strain>
    </source>
</reference>
<name>A0A0R1MT68_9LACO</name>
<sequence>MALESAVPISIHLETRIQRKDEEEHHVYDEEGTIAQVGDNLYIRYEETNPENDDNQPVTVKIVPNGDVQVTRGRSAGNTFSRLFFSNGKRVIASYRTPYGMLSIETVTQALQVRIRQAPLAGRINIAYQLMAAGEYLGDYQLQLLFGA</sequence>
<accession>A0A0R1MT68</accession>
<dbReference type="InterPro" id="IPR015231">
    <property type="entry name" value="DUF1934"/>
</dbReference>
<keyword evidence="2" id="KW-1185">Reference proteome</keyword>
<dbReference type="RefSeq" id="WP_057822301.1">
    <property type="nucleotide sequence ID" value="NZ_AZEC01000019.1"/>
</dbReference>
<evidence type="ECO:0008006" key="3">
    <source>
        <dbReference type="Google" id="ProtNLM"/>
    </source>
</evidence>
<dbReference type="InterPro" id="IPR012674">
    <property type="entry name" value="Calycin"/>
</dbReference>
<dbReference type="EMBL" id="AZEC01000019">
    <property type="protein sequence ID" value="KRL08788.1"/>
    <property type="molecule type" value="Genomic_DNA"/>
</dbReference>
<evidence type="ECO:0000313" key="2">
    <source>
        <dbReference type="Proteomes" id="UP000051330"/>
    </source>
</evidence>
<dbReference type="SUPFAM" id="SSF50814">
    <property type="entry name" value="Lipocalins"/>
    <property type="match status" value="1"/>
</dbReference>
<dbReference type="OrthoDB" id="2151645at2"/>
<organism evidence="1 2">
    <name type="scientific">Schleiferilactobacillus perolens DSM 12744</name>
    <dbReference type="NCBI Taxonomy" id="1423792"/>
    <lineage>
        <taxon>Bacteria</taxon>
        <taxon>Bacillati</taxon>
        <taxon>Bacillota</taxon>
        <taxon>Bacilli</taxon>
        <taxon>Lactobacillales</taxon>
        <taxon>Lactobacillaceae</taxon>
        <taxon>Schleiferilactobacillus</taxon>
    </lineage>
</organism>
<dbReference type="PATRIC" id="fig|1423792.3.peg.1182"/>
<dbReference type="Proteomes" id="UP000051330">
    <property type="component" value="Unassembled WGS sequence"/>
</dbReference>
<comment type="caution">
    <text evidence="1">The sequence shown here is derived from an EMBL/GenBank/DDBJ whole genome shotgun (WGS) entry which is preliminary data.</text>
</comment>
<protein>
    <recommendedName>
        <fullName evidence="3">DUF1934 domain-containing protein</fullName>
    </recommendedName>
</protein>